<keyword evidence="1" id="KW-0229">DNA integration</keyword>
<name>A0A495IX65_9SPHI</name>
<evidence type="ECO:0000313" key="5">
    <source>
        <dbReference type="EMBL" id="RKR80638.1"/>
    </source>
</evidence>
<dbReference type="AlphaFoldDB" id="A0A495IX65"/>
<keyword evidence="2 3" id="KW-0238">DNA-binding</keyword>
<dbReference type="GO" id="GO:0003677">
    <property type="term" value="F:DNA binding"/>
    <property type="evidence" value="ECO:0007669"/>
    <property type="project" value="UniProtKB-UniRule"/>
</dbReference>
<evidence type="ECO:0000256" key="2">
    <source>
        <dbReference type="ARBA" id="ARBA00023125"/>
    </source>
</evidence>
<dbReference type="Proteomes" id="UP000268007">
    <property type="component" value="Unassembled WGS sequence"/>
</dbReference>
<evidence type="ECO:0000256" key="3">
    <source>
        <dbReference type="PROSITE-ProRule" id="PRU01248"/>
    </source>
</evidence>
<dbReference type="GO" id="GO:0015074">
    <property type="term" value="P:DNA integration"/>
    <property type="evidence" value="ECO:0007669"/>
    <property type="project" value="UniProtKB-KW"/>
</dbReference>
<dbReference type="InterPro" id="IPR010998">
    <property type="entry name" value="Integrase_recombinase_N"/>
</dbReference>
<dbReference type="PROSITE" id="PS51900">
    <property type="entry name" value="CB"/>
    <property type="match status" value="1"/>
</dbReference>
<dbReference type="InterPro" id="IPR011010">
    <property type="entry name" value="DNA_brk_join_enz"/>
</dbReference>
<accession>A0A495IX65</accession>
<sequence length="439" mass="50516">MATLSAKVFKHHKKADGTYNVKICVYHKTERVFIDTEHYVTDKKLTKSLEIKDTFILKVLNNTLDSYREEISRLGSKLDYYTAKDLRDYLLKSNEGVDFLQFCQIHINTLKVNGQAKSATNYNTVANSLQDFFNRKSLPIEEITLRTLYAYERYLRGTRKMERTNQFGKTYTIETKGISDASVHNYLRDFRGLFSAAMAYYNKPSLGITLITYSPFTEYKIVDAPETKKRNIEIEQVKLIRDCKVKAGSRAELARDMFMLSFYLCGINAVDLYHSRYVVRNGRMEYNRSKTKGKRKDKAFISIQVPSEAVGLLSKYGDCLGERYATIGNLNAALSEGMVEVCKTTELSGITYYWARHTFGNLARNKCRMSKDDVALALNHVDHGRTTTDIYLDKDWSIVDEVQDAVLNLLRSLDKKQDDDPFATVRILFNQIELPKLQA</sequence>
<organism evidence="5 6">
    <name type="scientific">Mucilaginibacter gracilis</name>
    <dbReference type="NCBI Taxonomy" id="423350"/>
    <lineage>
        <taxon>Bacteria</taxon>
        <taxon>Pseudomonadati</taxon>
        <taxon>Bacteroidota</taxon>
        <taxon>Sphingobacteriia</taxon>
        <taxon>Sphingobacteriales</taxon>
        <taxon>Sphingobacteriaceae</taxon>
        <taxon>Mucilaginibacter</taxon>
    </lineage>
</organism>
<dbReference type="Gene3D" id="1.10.150.130">
    <property type="match status" value="1"/>
</dbReference>
<gene>
    <name evidence="5" type="ORF">BDD43_0763</name>
</gene>
<dbReference type="InterPro" id="IPR025269">
    <property type="entry name" value="SAM-like_dom"/>
</dbReference>
<reference evidence="5 6" key="1">
    <citation type="submission" date="2018-10" db="EMBL/GenBank/DDBJ databases">
        <title>Genomic Encyclopedia of Archaeal and Bacterial Type Strains, Phase II (KMG-II): from individual species to whole genera.</title>
        <authorList>
            <person name="Goeker M."/>
        </authorList>
    </citation>
    <scope>NUCLEOTIDE SEQUENCE [LARGE SCALE GENOMIC DNA]</scope>
    <source>
        <strain evidence="5 6">DSM 18602</strain>
    </source>
</reference>
<feature type="domain" description="Core-binding (CB)" evidence="4">
    <location>
        <begin position="97"/>
        <end position="198"/>
    </location>
</feature>
<dbReference type="SUPFAM" id="SSF56349">
    <property type="entry name" value="DNA breaking-rejoining enzymes"/>
    <property type="match status" value="1"/>
</dbReference>
<dbReference type="Pfam" id="PF13102">
    <property type="entry name" value="Phage_int_SAM_5"/>
    <property type="match status" value="1"/>
</dbReference>
<dbReference type="InterPro" id="IPR044068">
    <property type="entry name" value="CB"/>
</dbReference>
<proteinExistence type="predicted"/>
<evidence type="ECO:0000313" key="6">
    <source>
        <dbReference type="Proteomes" id="UP000268007"/>
    </source>
</evidence>
<comment type="caution">
    <text evidence="5">The sequence shown here is derived from an EMBL/GenBank/DDBJ whole genome shotgun (WGS) entry which is preliminary data.</text>
</comment>
<evidence type="ECO:0000256" key="1">
    <source>
        <dbReference type="ARBA" id="ARBA00022908"/>
    </source>
</evidence>
<dbReference type="OrthoDB" id="5326076at2"/>
<dbReference type="EMBL" id="RBKU01000001">
    <property type="protein sequence ID" value="RKR80638.1"/>
    <property type="molecule type" value="Genomic_DNA"/>
</dbReference>
<dbReference type="RefSeq" id="WP_121196438.1">
    <property type="nucleotide sequence ID" value="NZ_RBKU01000001.1"/>
</dbReference>
<keyword evidence="6" id="KW-1185">Reference proteome</keyword>
<evidence type="ECO:0000259" key="4">
    <source>
        <dbReference type="PROSITE" id="PS51900"/>
    </source>
</evidence>
<protein>
    <submittedName>
        <fullName evidence="5">Integrase-like protein</fullName>
    </submittedName>
</protein>